<comment type="function">
    <text evidence="2">Endonuclease that specifically degrades the RNA of RNA-DNA hybrids.</text>
</comment>
<dbReference type="PROSITE" id="PS51975">
    <property type="entry name" value="RNASE_H_2"/>
    <property type="match status" value="1"/>
</dbReference>
<evidence type="ECO:0000313" key="4">
    <source>
        <dbReference type="EMBL" id="CAD9215003.1"/>
    </source>
</evidence>
<dbReference type="InterPro" id="IPR012337">
    <property type="entry name" value="RNaseH-like_sf"/>
</dbReference>
<organism evidence="4">
    <name type="scientific">Tetraselmis chuii</name>
    <dbReference type="NCBI Taxonomy" id="63592"/>
    <lineage>
        <taxon>Eukaryota</taxon>
        <taxon>Viridiplantae</taxon>
        <taxon>Chlorophyta</taxon>
        <taxon>core chlorophytes</taxon>
        <taxon>Chlorodendrophyceae</taxon>
        <taxon>Chlorodendrales</taxon>
        <taxon>Chlorodendraceae</taxon>
        <taxon>Tetraselmis</taxon>
    </lineage>
</organism>
<dbReference type="EC" id="3.1.26.4" evidence="2"/>
<dbReference type="InterPro" id="IPR024567">
    <property type="entry name" value="RNase_HII/HIII_dom"/>
</dbReference>
<protein>
    <recommendedName>
        <fullName evidence="2">Ribonuclease</fullName>
        <ecNumber evidence="2">3.1.26.4</ecNumber>
    </recommendedName>
</protein>
<evidence type="ECO:0000256" key="1">
    <source>
        <dbReference type="PROSITE-ProRule" id="PRU01319"/>
    </source>
</evidence>
<sequence>MIPLSLQSTPTPRSGQRQHLVVSYNVGNALKQKTKVDKTSAKAGPTKALEMELWGKGCMLIAGTDEAGRGPLAGPVVAAACCIPQDVVIEGVADRWCPMPAQLEVGVVV</sequence>
<name>A0A6U1K634_9CHLO</name>
<keyword evidence="2" id="KW-0540">Nuclease</keyword>
<proteinExistence type="inferred from homology"/>
<accession>A0A6U1K634</accession>
<dbReference type="Gene3D" id="3.30.420.10">
    <property type="entry name" value="Ribonuclease H-like superfamily/Ribonuclease H"/>
    <property type="match status" value="1"/>
</dbReference>
<comment type="catalytic activity">
    <reaction evidence="2">
        <text>Endonucleolytic cleavage to 5'-phosphomonoester.</text>
        <dbReference type="EC" id="3.1.26.4"/>
    </reaction>
</comment>
<comment type="caution">
    <text evidence="1">Lacks conserved residue(s) required for the propagation of feature annotation.</text>
</comment>
<evidence type="ECO:0000259" key="3">
    <source>
        <dbReference type="PROSITE" id="PS51975"/>
    </source>
</evidence>
<evidence type="ECO:0000313" key="5">
    <source>
        <dbReference type="EMBL" id="CAD9215004.1"/>
    </source>
</evidence>
<dbReference type="SUPFAM" id="SSF53098">
    <property type="entry name" value="Ribonuclease H-like"/>
    <property type="match status" value="1"/>
</dbReference>
<dbReference type="GO" id="GO:0003723">
    <property type="term" value="F:RNA binding"/>
    <property type="evidence" value="ECO:0007669"/>
    <property type="project" value="UniProtKB-UniRule"/>
</dbReference>
<comment type="similarity">
    <text evidence="2">Belongs to the RNase HII family.</text>
</comment>
<dbReference type="EMBL" id="HBGG01032949">
    <property type="protein sequence ID" value="CAD9215003.1"/>
    <property type="molecule type" value="Transcribed_RNA"/>
</dbReference>
<dbReference type="EMBL" id="HBGG01032950">
    <property type="protein sequence ID" value="CAD9215004.1"/>
    <property type="molecule type" value="Transcribed_RNA"/>
</dbReference>
<keyword evidence="2" id="KW-0255">Endonuclease</keyword>
<dbReference type="InterPro" id="IPR036397">
    <property type="entry name" value="RNaseH_sf"/>
</dbReference>
<gene>
    <name evidence="4" type="ORF">TCHU04912_LOCUS17243</name>
    <name evidence="5" type="ORF">TCHU04912_LOCUS17244</name>
</gene>
<keyword evidence="2" id="KW-0378">Hydrolase</keyword>
<reference evidence="4" key="1">
    <citation type="submission" date="2021-01" db="EMBL/GenBank/DDBJ databases">
        <authorList>
            <person name="Corre E."/>
            <person name="Pelletier E."/>
            <person name="Niang G."/>
            <person name="Scheremetjew M."/>
            <person name="Finn R."/>
            <person name="Kale V."/>
            <person name="Holt S."/>
            <person name="Cochrane G."/>
            <person name="Meng A."/>
            <person name="Brown T."/>
            <person name="Cohen L."/>
        </authorList>
    </citation>
    <scope>NUCLEOTIDE SEQUENCE</scope>
    <source>
        <strain evidence="4">PLY429</strain>
    </source>
</reference>
<dbReference type="GO" id="GO:0004523">
    <property type="term" value="F:RNA-DNA hybrid ribonuclease activity"/>
    <property type="evidence" value="ECO:0007669"/>
    <property type="project" value="UniProtKB-EC"/>
</dbReference>
<evidence type="ECO:0000256" key="2">
    <source>
        <dbReference type="RuleBase" id="RU003515"/>
    </source>
</evidence>
<dbReference type="Pfam" id="PF01351">
    <property type="entry name" value="RNase_HII"/>
    <property type="match status" value="1"/>
</dbReference>
<dbReference type="AlphaFoldDB" id="A0A6U1K634"/>
<feature type="domain" description="RNase H type-2" evidence="3">
    <location>
        <begin position="59"/>
        <end position="109"/>
    </location>
</feature>